<dbReference type="PANTHER" id="PTHR30432:SF1">
    <property type="entry name" value="DNA-BINDING TRANSCRIPTIONAL DUAL REGULATOR MODE"/>
    <property type="match status" value="1"/>
</dbReference>
<proteinExistence type="predicted"/>
<protein>
    <submittedName>
        <fullName evidence="2">Winged helix-turn-helix domain-containing protein</fullName>
    </submittedName>
</protein>
<accession>A0ABT7LGN1</accession>
<reference evidence="2 3" key="1">
    <citation type="submission" date="2023-06" db="EMBL/GenBank/DDBJ databases">
        <title>Pelomonas sp. APW6 16S ribosomal RNA gene genome sequencing and assembly.</title>
        <authorList>
            <person name="Woo H."/>
        </authorList>
    </citation>
    <scope>NUCLEOTIDE SEQUENCE [LARGE SCALE GENOMIC DNA]</scope>
    <source>
        <strain evidence="2 3">APW6</strain>
    </source>
</reference>
<organism evidence="2 3">
    <name type="scientific">Roseateles subflavus</name>
    <dbReference type="NCBI Taxonomy" id="3053353"/>
    <lineage>
        <taxon>Bacteria</taxon>
        <taxon>Pseudomonadati</taxon>
        <taxon>Pseudomonadota</taxon>
        <taxon>Betaproteobacteria</taxon>
        <taxon>Burkholderiales</taxon>
        <taxon>Sphaerotilaceae</taxon>
        <taxon>Roseateles</taxon>
    </lineage>
</organism>
<dbReference type="InterPro" id="IPR036390">
    <property type="entry name" value="WH_DNA-bd_sf"/>
</dbReference>
<dbReference type="PANTHER" id="PTHR30432">
    <property type="entry name" value="TRANSCRIPTIONAL REGULATOR MODE"/>
    <property type="match status" value="1"/>
</dbReference>
<comment type="caution">
    <text evidence="2">The sequence shown here is derived from an EMBL/GenBank/DDBJ whole genome shotgun (WGS) entry which is preliminary data.</text>
</comment>
<dbReference type="Pfam" id="PF00126">
    <property type="entry name" value="HTH_1"/>
    <property type="match status" value="1"/>
</dbReference>
<dbReference type="InterPro" id="IPR051815">
    <property type="entry name" value="Molybdate_resp_trans_reg"/>
</dbReference>
<dbReference type="InterPro" id="IPR000847">
    <property type="entry name" value="LysR_HTH_N"/>
</dbReference>
<evidence type="ECO:0000259" key="1">
    <source>
        <dbReference type="Pfam" id="PF00126"/>
    </source>
</evidence>
<dbReference type="Proteomes" id="UP001238603">
    <property type="component" value="Unassembled WGS sequence"/>
</dbReference>
<gene>
    <name evidence="2" type="ORF">QRD43_02735</name>
</gene>
<feature type="domain" description="HTH lysR-type" evidence="1">
    <location>
        <begin position="27"/>
        <end position="68"/>
    </location>
</feature>
<dbReference type="InterPro" id="IPR036388">
    <property type="entry name" value="WH-like_DNA-bd_sf"/>
</dbReference>
<dbReference type="RefSeq" id="WP_285980937.1">
    <property type="nucleotide sequence ID" value="NZ_JASVDS010000001.1"/>
</dbReference>
<name>A0ABT7LGN1_9BURK</name>
<dbReference type="Gene3D" id="1.10.10.10">
    <property type="entry name" value="Winged helix-like DNA-binding domain superfamily/Winged helix DNA-binding domain"/>
    <property type="match status" value="1"/>
</dbReference>
<keyword evidence="3" id="KW-1185">Reference proteome</keyword>
<evidence type="ECO:0000313" key="2">
    <source>
        <dbReference type="EMBL" id="MDL5030810.1"/>
    </source>
</evidence>
<dbReference type="EMBL" id="JASVDS010000001">
    <property type="protein sequence ID" value="MDL5030810.1"/>
    <property type="molecule type" value="Genomic_DNA"/>
</dbReference>
<evidence type="ECO:0000313" key="3">
    <source>
        <dbReference type="Proteomes" id="UP001238603"/>
    </source>
</evidence>
<dbReference type="SUPFAM" id="SSF46785">
    <property type="entry name" value="Winged helix' DNA-binding domain"/>
    <property type="match status" value="1"/>
</dbReference>
<sequence length="117" mass="12577">MSVSKPQLRLRMRVTVDDTIAIGPGKIALLEALDETRSITAAAKALGMSYRRAWALIDELNRSLKQPAVVTAVGGAQGGGSELSPSGRQLLALYRGIEAEAQTHCRPQIQRLLKLLA</sequence>